<feature type="transmembrane region" description="Helical" evidence="1">
    <location>
        <begin position="67"/>
        <end position="88"/>
    </location>
</feature>
<accession>A0A285UI98</accession>
<feature type="transmembrane region" description="Helical" evidence="1">
    <location>
        <begin position="16"/>
        <end position="36"/>
    </location>
</feature>
<protein>
    <submittedName>
        <fullName evidence="2">Uncharacterized protein</fullName>
    </submittedName>
</protein>
<keyword evidence="1" id="KW-0812">Transmembrane</keyword>
<name>A0A285UI98_9BACL</name>
<dbReference type="OrthoDB" id="2918659at2"/>
<gene>
    <name evidence="2" type="ORF">SAMN05877842_110143</name>
</gene>
<sequence>MRSIKYFFIHFLSEPWWFKLLIIATLFSSIFFSSFLFESQPYLQSFAKLAAAVFFGAYGYKMRRSRMHFRVFSSLALLCIVLAILELLW</sequence>
<evidence type="ECO:0000313" key="3">
    <source>
        <dbReference type="Proteomes" id="UP000219252"/>
    </source>
</evidence>
<keyword evidence="1" id="KW-0472">Membrane</keyword>
<dbReference type="AlphaFoldDB" id="A0A285UI98"/>
<reference evidence="3" key="1">
    <citation type="submission" date="2017-08" db="EMBL/GenBank/DDBJ databases">
        <authorList>
            <person name="Varghese N."/>
            <person name="Submissions S."/>
        </authorList>
    </citation>
    <scope>NUCLEOTIDE SEQUENCE [LARGE SCALE GENOMIC DNA]</scope>
    <source>
        <strain evidence="3">JC23</strain>
    </source>
</reference>
<evidence type="ECO:0000256" key="1">
    <source>
        <dbReference type="SAM" id="Phobius"/>
    </source>
</evidence>
<evidence type="ECO:0000313" key="2">
    <source>
        <dbReference type="EMBL" id="SOC41532.1"/>
    </source>
</evidence>
<dbReference type="RefSeq" id="WP_141400334.1">
    <property type="nucleotide sequence ID" value="NZ_OBQC01000010.1"/>
</dbReference>
<organism evidence="2 3">
    <name type="scientific">Ureibacillus acetophenoni</name>
    <dbReference type="NCBI Taxonomy" id="614649"/>
    <lineage>
        <taxon>Bacteria</taxon>
        <taxon>Bacillati</taxon>
        <taxon>Bacillota</taxon>
        <taxon>Bacilli</taxon>
        <taxon>Bacillales</taxon>
        <taxon>Caryophanaceae</taxon>
        <taxon>Ureibacillus</taxon>
    </lineage>
</organism>
<dbReference type="EMBL" id="OBQC01000010">
    <property type="protein sequence ID" value="SOC41532.1"/>
    <property type="molecule type" value="Genomic_DNA"/>
</dbReference>
<proteinExistence type="predicted"/>
<dbReference type="Proteomes" id="UP000219252">
    <property type="component" value="Unassembled WGS sequence"/>
</dbReference>
<keyword evidence="1" id="KW-1133">Transmembrane helix</keyword>
<keyword evidence="3" id="KW-1185">Reference proteome</keyword>